<proteinExistence type="predicted"/>
<evidence type="ECO:0000256" key="5">
    <source>
        <dbReference type="ARBA" id="ARBA00023242"/>
    </source>
</evidence>
<evidence type="ECO:0000259" key="8">
    <source>
        <dbReference type="PROSITE" id="PS50217"/>
    </source>
</evidence>
<dbReference type="GO" id="GO:0003677">
    <property type="term" value="F:DNA binding"/>
    <property type="evidence" value="ECO:0007669"/>
    <property type="project" value="UniProtKB-KW"/>
</dbReference>
<accession>A0A2Z7BXS8</accession>
<name>A0A2Z7BXS8_9LAMI</name>
<keyword evidence="4" id="KW-0804">Transcription</keyword>
<keyword evidence="3" id="KW-0238">DNA-binding</keyword>
<dbReference type="Proteomes" id="UP000250235">
    <property type="component" value="Unassembled WGS sequence"/>
</dbReference>
<keyword evidence="10" id="KW-1185">Reference proteome</keyword>
<feature type="non-terminal residue" evidence="9">
    <location>
        <position position="1"/>
    </location>
</feature>
<dbReference type="PANTHER" id="PTHR13690:SF152">
    <property type="entry name" value="BASIC-LEUCINE ZIPPER DOMAIN-CONTAINING PROTEIN-RELATED"/>
    <property type="match status" value="1"/>
</dbReference>
<dbReference type="GO" id="GO:0003700">
    <property type="term" value="F:DNA-binding transcription factor activity"/>
    <property type="evidence" value="ECO:0007669"/>
    <property type="project" value="InterPro"/>
</dbReference>
<dbReference type="InterPro" id="IPR004827">
    <property type="entry name" value="bZIP"/>
</dbReference>
<dbReference type="InterPro" id="IPR044759">
    <property type="entry name" value="bZIP_RF2"/>
</dbReference>
<dbReference type="SUPFAM" id="SSF57959">
    <property type="entry name" value="Leucine zipper domain"/>
    <property type="match status" value="1"/>
</dbReference>
<dbReference type="SMART" id="SM00338">
    <property type="entry name" value="BRLZ"/>
    <property type="match status" value="1"/>
</dbReference>
<dbReference type="Gene3D" id="1.20.5.170">
    <property type="match status" value="1"/>
</dbReference>
<dbReference type="Pfam" id="PF00170">
    <property type="entry name" value="bZIP_1"/>
    <property type="match status" value="1"/>
</dbReference>
<reference evidence="9 10" key="1">
    <citation type="journal article" date="2015" name="Proc. Natl. Acad. Sci. U.S.A.">
        <title>The resurrection genome of Boea hygrometrica: A blueprint for survival of dehydration.</title>
        <authorList>
            <person name="Xiao L."/>
            <person name="Yang G."/>
            <person name="Zhang L."/>
            <person name="Yang X."/>
            <person name="Zhao S."/>
            <person name="Ji Z."/>
            <person name="Zhou Q."/>
            <person name="Hu M."/>
            <person name="Wang Y."/>
            <person name="Chen M."/>
            <person name="Xu Y."/>
            <person name="Jin H."/>
            <person name="Xiao X."/>
            <person name="Hu G."/>
            <person name="Bao F."/>
            <person name="Hu Y."/>
            <person name="Wan P."/>
            <person name="Li L."/>
            <person name="Deng X."/>
            <person name="Kuang T."/>
            <person name="Xiang C."/>
            <person name="Zhu J.K."/>
            <person name="Oliver M.J."/>
            <person name="He Y."/>
        </authorList>
    </citation>
    <scope>NUCLEOTIDE SEQUENCE [LARGE SCALE GENOMIC DNA]</scope>
    <source>
        <strain evidence="10">cv. XS01</strain>
    </source>
</reference>
<sequence>IWANRQSAARSKERKMRYIAELERKVQTLQTDATSLSAQLTLLQRDTHGLTVENSELKLRLQTMEQQVQLQDALNDALKEEIQHLKVLTCQTIPNGGPMINFPVSTYGTEKSYYGNNQAVHALLTAQQLQQLQLHSQKQQNQFQQHPMHQFQQQPPPQQPSMQLQQQAGDVKVSSIQKDVDPDASSKD</sequence>
<dbReference type="EMBL" id="KV001062">
    <property type="protein sequence ID" value="KZV39381.1"/>
    <property type="molecule type" value="Genomic_DNA"/>
</dbReference>
<evidence type="ECO:0000256" key="4">
    <source>
        <dbReference type="ARBA" id="ARBA00023163"/>
    </source>
</evidence>
<feature type="compositionally biased region" description="Basic and acidic residues" evidence="7">
    <location>
        <begin position="178"/>
        <end position="188"/>
    </location>
</feature>
<feature type="region of interest" description="Disordered" evidence="7">
    <location>
        <begin position="135"/>
        <end position="188"/>
    </location>
</feature>
<feature type="domain" description="BZIP" evidence="8">
    <location>
        <begin position="4"/>
        <end position="57"/>
    </location>
</feature>
<keyword evidence="6" id="KW-0175">Coiled coil</keyword>
<feature type="coiled-coil region" evidence="6">
    <location>
        <begin position="12"/>
        <end position="81"/>
    </location>
</feature>
<dbReference type="AlphaFoldDB" id="A0A2Z7BXS8"/>
<evidence type="ECO:0000256" key="3">
    <source>
        <dbReference type="ARBA" id="ARBA00023125"/>
    </source>
</evidence>
<keyword evidence="5" id="KW-0539">Nucleus</keyword>
<dbReference type="CDD" id="cd14703">
    <property type="entry name" value="bZIP_plant_RF2"/>
    <property type="match status" value="1"/>
</dbReference>
<organism evidence="9 10">
    <name type="scientific">Dorcoceras hygrometricum</name>
    <dbReference type="NCBI Taxonomy" id="472368"/>
    <lineage>
        <taxon>Eukaryota</taxon>
        <taxon>Viridiplantae</taxon>
        <taxon>Streptophyta</taxon>
        <taxon>Embryophyta</taxon>
        <taxon>Tracheophyta</taxon>
        <taxon>Spermatophyta</taxon>
        <taxon>Magnoliopsida</taxon>
        <taxon>eudicotyledons</taxon>
        <taxon>Gunneridae</taxon>
        <taxon>Pentapetalae</taxon>
        <taxon>asterids</taxon>
        <taxon>lamiids</taxon>
        <taxon>Lamiales</taxon>
        <taxon>Gesneriaceae</taxon>
        <taxon>Didymocarpoideae</taxon>
        <taxon>Trichosporeae</taxon>
        <taxon>Loxocarpinae</taxon>
        <taxon>Dorcoceras</taxon>
    </lineage>
</organism>
<evidence type="ECO:0000256" key="2">
    <source>
        <dbReference type="ARBA" id="ARBA00023015"/>
    </source>
</evidence>
<evidence type="ECO:0000256" key="1">
    <source>
        <dbReference type="ARBA" id="ARBA00004123"/>
    </source>
</evidence>
<dbReference type="PROSITE" id="PS50217">
    <property type="entry name" value="BZIP"/>
    <property type="match status" value="1"/>
</dbReference>
<comment type="subcellular location">
    <subcellularLocation>
        <location evidence="1">Nucleus</location>
    </subcellularLocation>
</comment>
<keyword evidence="2" id="KW-0805">Transcription regulation</keyword>
<evidence type="ECO:0000256" key="7">
    <source>
        <dbReference type="SAM" id="MobiDB-lite"/>
    </source>
</evidence>
<feature type="compositionally biased region" description="Low complexity" evidence="7">
    <location>
        <begin position="135"/>
        <end position="153"/>
    </location>
</feature>
<protein>
    <recommendedName>
        <fullName evidence="8">BZIP domain-containing protein</fullName>
    </recommendedName>
</protein>
<dbReference type="PANTHER" id="PTHR13690">
    <property type="entry name" value="TRANSCRIPTION FACTOR POSF21-RELATED"/>
    <property type="match status" value="1"/>
</dbReference>
<dbReference type="InterPro" id="IPR046347">
    <property type="entry name" value="bZIP_sf"/>
</dbReference>
<dbReference type="GO" id="GO:0005634">
    <property type="term" value="C:nucleus"/>
    <property type="evidence" value="ECO:0007669"/>
    <property type="project" value="UniProtKB-SubCell"/>
</dbReference>
<dbReference type="FunFam" id="1.20.5.170:FF:000009">
    <property type="entry name" value="probable transcription factor PosF21"/>
    <property type="match status" value="1"/>
</dbReference>
<evidence type="ECO:0000313" key="10">
    <source>
        <dbReference type="Proteomes" id="UP000250235"/>
    </source>
</evidence>
<dbReference type="OrthoDB" id="1435597at2759"/>
<gene>
    <name evidence="9" type="ORF">F511_36794</name>
</gene>
<evidence type="ECO:0000256" key="6">
    <source>
        <dbReference type="SAM" id="Coils"/>
    </source>
</evidence>
<evidence type="ECO:0000313" key="9">
    <source>
        <dbReference type="EMBL" id="KZV39381.1"/>
    </source>
</evidence>